<organism evidence="1 2">
    <name type="scientific">Sporomusa silvacetica DSM 10669</name>
    <dbReference type="NCBI Taxonomy" id="1123289"/>
    <lineage>
        <taxon>Bacteria</taxon>
        <taxon>Bacillati</taxon>
        <taxon>Bacillota</taxon>
        <taxon>Negativicutes</taxon>
        <taxon>Selenomonadales</taxon>
        <taxon>Sporomusaceae</taxon>
        <taxon>Sporomusa</taxon>
    </lineage>
</organism>
<dbReference type="EMBL" id="CP155573">
    <property type="protein sequence ID" value="XFO64118.1"/>
    <property type="molecule type" value="Genomic_DNA"/>
</dbReference>
<evidence type="ECO:0000313" key="2">
    <source>
        <dbReference type="Proteomes" id="UP000216752"/>
    </source>
</evidence>
<sequence>MCTKVEEIYSLKKQMLDLGYVEGEVNAFIHDVTGDQPIEKLNKQDYQELIEYLGSYISFARKSKQLVMDGK</sequence>
<proteinExistence type="predicted"/>
<dbReference type="Proteomes" id="UP000216752">
    <property type="component" value="Chromosome"/>
</dbReference>
<keyword evidence="2" id="KW-1185">Reference proteome</keyword>
<protein>
    <submittedName>
        <fullName evidence="1">Uncharacterized protein</fullName>
    </submittedName>
</protein>
<accession>A0ABZ3IFD0</accession>
<name>A0ABZ3IFD0_9FIRM</name>
<reference evidence="1" key="1">
    <citation type="submission" date="2024-05" db="EMBL/GenBank/DDBJ databases">
        <title>Isolation and characterization of Sporomusa carbonis sp. nov., a carboxydotrophic hydrogenogen in the genus of Sporomusa isolated from a charcoal burning pile.</title>
        <authorList>
            <person name="Boeer T."/>
            <person name="Rosenbaum F."/>
            <person name="Eysell L."/>
            <person name="Mueller V."/>
            <person name="Daniel R."/>
            <person name="Poehlein A."/>
        </authorList>
    </citation>
    <scope>NUCLEOTIDE SEQUENCE [LARGE SCALE GENOMIC DNA]</scope>
    <source>
        <strain evidence="1">DSM 10669</strain>
    </source>
</reference>
<evidence type="ECO:0000313" key="1">
    <source>
        <dbReference type="EMBL" id="XFO64118.1"/>
    </source>
</evidence>
<gene>
    <name evidence="1" type="ORF">SPSIL_002080</name>
</gene>